<comment type="similarity">
    <text evidence="1">Belongs to the ATP-dependent DNA ligase family.</text>
</comment>
<gene>
    <name evidence="6" type="ORF">L1F29_26975</name>
</gene>
<dbReference type="GO" id="GO:0016874">
    <property type="term" value="F:ligase activity"/>
    <property type="evidence" value="ECO:0007669"/>
    <property type="project" value="UniProtKB-KW"/>
</dbReference>
<proteinExistence type="inferred from homology"/>
<protein>
    <recommendedName>
        <fullName evidence="2">DNA ligase (ATP)</fullName>
        <ecNumber evidence="2">6.5.1.1</ecNumber>
    </recommendedName>
</protein>
<dbReference type="Gene3D" id="2.40.50.140">
    <property type="entry name" value="Nucleic acid-binding proteins"/>
    <property type="match status" value="1"/>
</dbReference>
<dbReference type="PANTHER" id="PTHR45674">
    <property type="entry name" value="DNA LIGASE 1/3 FAMILY MEMBER"/>
    <property type="match status" value="1"/>
</dbReference>
<evidence type="ECO:0000313" key="6">
    <source>
        <dbReference type="EMBL" id="UVI29047.1"/>
    </source>
</evidence>
<dbReference type="PROSITE" id="PS00697">
    <property type="entry name" value="DNA_LIGASE_A1"/>
    <property type="match status" value="1"/>
</dbReference>
<accession>A0ABY5S570</accession>
<organism evidence="6 7">
    <name type="scientific">Paenibacillus spongiae</name>
    <dbReference type="NCBI Taxonomy" id="2909671"/>
    <lineage>
        <taxon>Bacteria</taxon>
        <taxon>Bacillati</taxon>
        <taxon>Bacillota</taxon>
        <taxon>Bacilli</taxon>
        <taxon>Bacillales</taxon>
        <taxon>Paenibacillaceae</taxon>
        <taxon>Paenibacillus</taxon>
    </lineage>
</organism>
<reference evidence="6" key="1">
    <citation type="submission" date="2022-01" db="EMBL/GenBank/DDBJ databases">
        <title>Paenibacillus spongiae sp. nov., isolated from marine sponge.</title>
        <authorList>
            <person name="Li Z."/>
            <person name="Zhang M."/>
        </authorList>
    </citation>
    <scope>NUCLEOTIDE SEQUENCE</scope>
    <source>
        <strain evidence="6">PHS-Z3</strain>
    </source>
</reference>
<evidence type="ECO:0000256" key="2">
    <source>
        <dbReference type="ARBA" id="ARBA00012727"/>
    </source>
</evidence>
<dbReference type="Gene3D" id="3.30.470.30">
    <property type="entry name" value="DNA ligase/mRNA capping enzyme"/>
    <property type="match status" value="1"/>
</dbReference>
<feature type="domain" description="ATP-dependent DNA ligase family profile" evidence="5">
    <location>
        <begin position="105"/>
        <end position="195"/>
    </location>
</feature>
<evidence type="ECO:0000259" key="5">
    <source>
        <dbReference type="PROSITE" id="PS50160"/>
    </source>
</evidence>
<dbReference type="InterPro" id="IPR016059">
    <property type="entry name" value="DNA_ligase_ATP-dep_CS"/>
</dbReference>
<name>A0ABY5S570_9BACL</name>
<dbReference type="EC" id="6.5.1.1" evidence="2"/>
<dbReference type="Gene3D" id="3.30.1490.70">
    <property type="match status" value="1"/>
</dbReference>
<dbReference type="RefSeq" id="WP_258385136.1">
    <property type="nucleotide sequence ID" value="NZ_CP091430.1"/>
</dbReference>
<dbReference type="Pfam" id="PF04679">
    <property type="entry name" value="DNA_ligase_A_C"/>
    <property type="match status" value="1"/>
</dbReference>
<keyword evidence="3 6" id="KW-0436">Ligase</keyword>
<dbReference type="InterPro" id="IPR012309">
    <property type="entry name" value="DNA_ligase_ATP-dep_C"/>
</dbReference>
<dbReference type="Proteomes" id="UP001057877">
    <property type="component" value="Chromosome"/>
</dbReference>
<evidence type="ECO:0000256" key="4">
    <source>
        <dbReference type="ARBA" id="ARBA00034003"/>
    </source>
</evidence>
<dbReference type="InterPro" id="IPR012340">
    <property type="entry name" value="NA-bd_OB-fold"/>
</dbReference>
<dbReference type="InterPro" id="IPR050191">
    <property type="entry name" value="ATP-dep_DNA_ligase"/>
</dbReference>
<comment type="catalytic activity">
    <reaction evidence="4">
        <text>ATP + (deoxyribonucleotide)n-3'-hydroxyl + 5'-phospho-(deoxyribonucleotide)m = (deoxyribonucleotide)n+m + AMP + diphosphate.</text>
        <dbReference type="EC" id="6.5.1.1"/>
    </reaction>
</comment>
<sequence length="303" mass="34782">MLFTALKPMIVGMGKEAFDDEDWVFEPKYDGWRILLHKQGERLEAYTRYGSVVTDKFPELREAVSSIRAQEAILDCEGICLRGGRPVFDDFAFRGRLSHSASIARAVKTHPATFVVFDALYTDRDLAHEPLTERKKRLDAIVADSAALTKTMVVDGQGKALFALTGQTGMEGIVAKRKRSLYRFGTVTADWLKIKHFKTIDAIVLGYRTEPHFALALGLHFRTVRYKPVGTVEFGFKPEEKQAFLTLAQRLHRERDKKTQWIEPRLCCRIDYLERTDTHQLRTTVFRGFLPDKNPDDCNWSYD</sequence>
<evidence type="ECO:0000256" key="1">
    <source>
        <dbReference type="ARBA" id="ARBA00007572"/>
    </source>
</evidence>
<evidence type="ECO:0000313" key="7">
    <source>
        <dbReference type="Proteomes" id="UP001057877"/>
    </source>
</evidence>
<dbReference type="EMBL" id="CP091430">
    <property type="protein sequence ID" value="UVI29047.1"/>
    <property type="molecule type" value="Genomic_DNA"/>
</dbReference>
<evidence type="ECO:0000256" key="3">
    <source>
        <dbReference type="ARBA" id="ARBA00022598"/>
    </source>
</evidence>
<dbReference type="PANTHER" id="PTHR45674:SF4">
    <property type="entry name" value="DNA LIGASE 1"/>
    <property type="match status" value="1"/>
</dbReference>
<dbReference type="CDD" id="cd07906">
    <property type="entry name" value="Adenylation_DNA_ligase_LigD_LigC"/>
    <property type="match status" value="1"/>
</dbReference>
<dbReference type="Pfam" id="PF01068">
    <property type="entry name" value="DNA_ligase_A_M"/>
    <property type="match status" value="1"/>
</dbReference>
<dbReference type="SUPFAM" id="SSF56091">
    <property type="entry name" value="DNA ligase/mRNA capping enzyme, catalytic domain"/>
    <property type="match status" value="1"/>
</dbReference>
<keyword evidence="7" id="KW-1185">Reference proteome</keyword>
<dbReference type="InterPro" id="IPR012310">
    <property type="entry name" value="DNA_ligase_ATP-dep_cent"/>
</dbReference>
<dbReference type="PROSITE" id="PS50160">
    <property type="entry name" value="DNA_LIGASE_A3"/>
    <property type="match status" value="1"/>
</dbReference>
<dbReference type="SUPFAM" id="SSF50249">
    <property type="entry name" value="Nucleic acid-binding proteins"/>
    <property type="match status" value="1"/>
</dbReference>